<dbReference type="EMBL" id="DS469507">
    <property type="protein sequence ID" value="EDO49840.1"/>
    <property type="molecule type" value="Genomic_DNA"/>
</dbReference>
<name>A7RES2_NEMVE</name>
<dbReference type="SUPFAM" id="SSF53649">
    <property type="entry name" value="Alkaline phosphatase-like"/>
    <property type="match status" value="1"/>
</dbReference>
<dbReference type="Proteomes" id="UP000001593">
    <property type="component" value="Unassembled WGS sequence"/>
</dbReference>
<feature type="non-terminal residue" evidence="1">
    <location>
        <position position="1"/>
    </location>
</feature>
<dbReference type="GO" id="GO:0016787">
    <property type="term" value="F:hydrolase activity"/>
    <property type="evidence" value="ECO:0000318"/>
    <property type="project" value="GO_Central"/>
</dbReference>
<dbReference type="InterPro" id="IPR017850">
    <property type="entry name" value="Alkaline_phosphatase_core_sf"/>
</dbReference>
<organism evidence="1 2">
    <name type="scientific">Nematostella vectensis</name>
    <name type="common">Starlet sea anemone</name>
    <dbReference type="NCBI Taxonomy" id="45351"/>
    <lineage>
        <taxon>Eukaryota</taxon>
        <taxon>Metazoa</taxon>
        <taxon>Cnidaria</taxon>
        <taxon>Anthozoa</taxon>
        <taxon>Hexacorallia</taxon>
        <taxon>Actiniaria</taxon>
        <taxon>Edwardsiidae</taxon>
        <taxon>Nematostella</taxon>
    </lineage>
</organism>
<evidence type="ECO:0000313" key="1">
    <source>
        <dbReference type="EMBL" id="EDO49840.1"/>
    </source>
</evidence>
<proteinExistence type="predicted"/>
<dbReference type="CDD" id="cd16018">
    <property type="entry name" value="Enpp"/>
    <property type="match status" value="1"/>
</dbReference>
<dbReference type="eggNOG" id="KOG2645">
    <property type="taxonomic scope" value="Eukaryota"/>
</dbReference>
<keyword evidence="2" id="KW-1185">Reference proteome</keyword>
<dbReference type="PhylomeDB" id="A7RES2"/>
<dbReference type="Gene3D" id="3.40.720.10">
    <property type="entry name" value="Alkaline Phosphatase, subunit A"/>
    <property type="match status" value="1"/>
</dbReference>
<sequence>VILVSFAGLGWQFVGSDLTHTPNFDFIVQSGVKAKNMVPVHPTRTAPIHTTFLTGLYPESHGIVDNMFWDPIYEERFIHSDDCSNFDPKFYNESEPIWLTMQKQGEKTASYFWPGSYSYKEKPTVHCTFDWSDPFSNRVDKVLEWVSSNEPPKLALLYIDEPDWKGHAYGPHSPQYRQMIEMIDRDVVGRLLDGLYTAKLLNKVNIILVSDHSLIETSNKRQIRLNDYITSNDYYENRGTTEQLWPKPGQMEKVLNALSTANNSHLKIYKKRDFPDNWHWKNNRRIPPLYLDVEEGWLMRTDYDAAGEGEWIEGSHVWSPSQNSAGIFYARGPFFKANYSSPRSLRAVDLYPLLCHILGVKPRSHNGSLSSMMEFL</sequence>
<dbReference type="InterPro" id="IPR002591">
    <property type="entry name" value="Phosphodiest/P_Trfase"/>
</dbReference>
<dbReference type="PANTHER" id="PTHR10151:SF120">
    <property type="entry name" value="BIS(5'-ADENOSYL)-TRIPHOSPHATASE"/>
    <property type="match status" value="1"/>
</dbReference>
<evidence type="ECO:0000313" key="2">
    <source>
        <dbReference type="Proteomes" id="UP000001593"/>
    </source>
</evidence>
<feature type="non-terminal residue" evidence="1">
    <location>
        <position position="376"/>
    </location>
</feature>
<reference evidence="1 2" key="1">
    <citation type="journal article" date="2007" name="Science">
        <title>Sea anemone genome reveals ancestral eumetazoan gene repertoire and genomic organization.</title>
        <authorList>
            <person name="Putnam N.H."/>
            <person name="Srivastava M."/>
            <person name="Hellsten U."/>
            <person name="Dirks B."/>
            <person name="Chapman J."/>
            <person name="Salamov A."/>
            <person name="Terry A."/>
            <person name="Shapiro H."/>
            <person name="Lindquist E."/>
            <person name="Kapitonov V.V."/>
            <person name="Jurka J."/>
            <person name="Genikhovich G."/>
            <person name="Grigoriev I.V."/>
            <person name="Lucas S.M."/>
            <person name="Steele R.E."/>
            <person name="Finnerty J.R."/>
            <person name="Technau U."/>
            <person name="Martindale M.Q."/>
            <person name="Rokhsar D.S."/>
        </authorList>
    </citation>
    <scope>NUCLEOTIDE SEQUENCE [LARGE SCALE GENOMIC DNA]</scope>
    <source>
        <strain evidence="2">CH2 X CH6</strain>
    </source>
</reference>
<dbReference type="OMA" id="WIEGSHV"/>
<accession>A7RES2</accession>
<gene>
    <name evidence="1" type="ORF">NEMVEDRAFT_v1g78986</name>
</gene>
<dbReference type="Pfam" id="PF01663">
    <property type="entry name" value="Phosphodiest"/>
    <property type="match status" value="1"/>
</dbReference>
<dbReference type="PANTHER" id="PTHR10151">
    <property type="entry name" value="ECTONUCLEOTIDE PYROPHOSPHATASE/PHOSPHODIESTERASE"/>
    <property type="match status" value="1"/>
</dbReference>
<dbReference type="HOGENOM" id="CLU_017594_1_2_1"/>
<dbReference type="Gene3D" id="3.30.1360.180">
    <property type="match status" value="1"/>
</dbReference>
<protein>
    <submittedName>
        <fullName evidence="1">Uncharacterized protein</fullName>
    </submittedName>
</protein>
<dbReference type="AlphaFoldDB" id="A7RES2"/>
<dbReference type="InParanoid" id="A7RES2"/>